<reference evidence="2" key="2">
    <citation type="submission" date="2020-09" db="EMBL/GenBank/DDBJ databases">
        <authorList>
            <person name="Sun Q."/>
            <person name="Zhou Y."/>
        </authorList>
    </citation>
    <scope>NUCLEOTIDE SEQUENCE</scope>
    <source>
        <strain evidence="2">CGMCC 1.15493</strain>
    </source>
</reference>
<dbReference type="AlphaFoldDB" id="A0A916Y4G6"/>
<dbReference type="EMBL" id="BMJJ01000009">
    <property type="protein sequence ID" value="GGD29277.1"/>
    <property type="molecule type" value="Genomic_DNA"/>
</dbReference>
<accession>A0A916Y4G6</accession>
<dbReference type="RefSeq" id="WP_188853205.1">
    <property type="nucleotide sequence ID" value="NZ_BMJJ01000009.1"/>
</dbReference>
<name>A0A916Y4G6_9HYPH</name>
<reference evidence="2" key="1">
    <citation type="journal article" date="2014" name="Int. J. Syst. Evol. Microbiol.">
        <title>Complete genome sequence of Corynebacterium casei LMG S-19264T (=DSM 44701T), isolated from a smear-ripened cheese.</title>
        <authorList>
            <consortium name="US DOE Joint Genome Institute (JGI-PGF)"/>
            <person name="Walter F."/>
            <person name="Albersmeier A."/>
            <person name="Kalinowski J."/>
            <person name="Ruckert C."/>
        </authorList>
    </citation>
    <scope>NUCLEOTIDE SEQUENCE</scope>
    <source>
        <strain evidence="2">CGMCC 1.15493</strain>
    </source>
</reference>
<organism evidence="2 3">
    <name type="scientific">Aureimonas glaciei</name>
    <dbReference type="NCBI Taxonomy" id="1776957"/>
    <lineage>
        <taxon>Bacteria</taxon>
        <taxon>Pseudomonadati</taxon>
        <taxon>Pseudomonadota</taxon>
        <taxon>Alphaproteobacteria</taxon>
        <taxon>Hyphomicrobiales</taxon>
        <taxon>Aurantimonadaceae</taxon>
        <taxon>Aureimonas</taxon>
    </lineage>
</organism>
<protein>
    <recommendedName>
        <fullName evidence="1">N-acetyltransferase domain-containing protein</fullName>
    </recommendedName>
</protein>
<dbReference type="SUPFAM" id="SSF55729">
    <property type="entry name" value="Acyl-CoA N-acyltransferases (Nat)"/>
    <property type="match status" value="1"/>
</dbReference>
<evidence type="ECO:0000259" key="1">
    <source>
        <dbReference type="Pfam" id="PF00583"/>
    </source>
</evidence>
<dbReference type="Proteomes" id="UP000613160">
    <property type="component" value="Unassembled WGS sequence"/>
</dbReference>
<keyword evidence="3" id="KW-1185">Reference proteome</keyword>
<dbReference type="InterPro" id="IPR000182">
    <property type="entry name" value="GNAT_dom"/>
</dbReference>
<proteinExistence type="predicted"/>
<comment type="caution">
    <text evidence="2">The sequence shown here is derived from an EMBL/GenBank/DDBJ whole genome shotgun (WGS) entry which is preliminary data.</text>
</comment>
<feature type="domain" description="N-acetyltransferase" evidence="1">
    <location>
        <begin position="181"/>
        <end position="244"/>
    </location>
</feature>
<dbReference type="GO" id="GO:0016747">
    <property type="term" value="F:acyltransferase activity, transferring groups other than amino-acyl groups"/>
    <property type="evidence" value="ECO:0007669"/>
    <property type="project" value="InterPro"/>
</dbReference>
<dbReference type="Pfam" id="PF00583">
    <property type="entry name" value="Acetyltransf_1"/>
    <property type="match status" value="1"/>
</dbReference>
<dbReference type="InterPro" id="IPR016181">
    <property type="entry name" value="Acyl_CoA_acyltransferase"/>
</dbReference>
<gene>
    <name evidence="2" type="ORF">GCM10011335_35520</name>
</gene>
<evidence type="ECO:0000313" key="2">
    <source>
        <dbReference type="EMBL" id="GGD29277.1"/>
    </source>
</evidence>
<sequence length="268" mass="28835">MTTDIFFGSEAQQEMQRRAAALWQLVSDDSRFAYEGRCVALDGASPAVVDLSKALVVAQGGSASFFVKASDEDKVTAALNAEGFSTDRWEHLMGAETSVGISRDILAKARLPDGYRICEIGPESSAEEVRQFVDLALSCGVLPPAGMALRGLTRNSVAYLLLDPQGRGISCSGAVARHHPESPFGDSAWWGMLATREDMRGRGFSVHLGALALTSIAERFGVHRFYTGVRRDNLVSMGLCRKLGLGDHGLVVIAALDRKLFGDAQITK</sequence>
<dbReference type="Gene3D" id="3.40.630.30">
    <property type="match status" value="1"/>
</dbReference>
<evidence type="ECO:0000313" key="3">
    <source>
        <dbReference type="Proteomes" id="UP000613160"/>
    </source>
</evidence>